<proteinExistence type="predicted"/>
<feature type="region of interest" description="Disordered" evidence="1">
    <location>
        <begin position="1"/>
        <end position="45"/>
    </location>
</feature>
<dbReference type="EMBL" id="CP012748">
    <property type="protein sequence ID" value="ALL69530.1"/>
    <property type="molecule type" value="Genomic_DNA"/>
</dbReference>
<accession>A0A0P0RKZ6</accession>
<organism evidence="2 3">
    <name type="scientific">Paraburkholderia caribensis MBA4</name>
    <dbReference type="NCBI Taxonomy" id="1323664"/>
    <lineage>
        <taxon>Bacteria</taxon>
        <taxon>Pseudomonadati</taxon>
        <taxon>Pseudomonadota</taxon>
        <taxon>Betaproteobacteria</taxon>
        <taxon>Burkholderiales</taxon>
        <taxon>Burkholderiaceae</taxon>
        <taxon>Paraburkholderia</taxon>
    </lineage>
</organism>
<geneLocation type="plasmid" evidence="3"/>
<evidence type="ECO:0000256" key="1">
    <source>
        <dbReference type="SAM" id="MobiDB-lite"/>
    </source>
</evidence>
<gene>
    <name evidence="2" type="ORF">K788_0004995</name>
</gene>
<protein>
    <submittedName>
        <fullName evidence="2">Uncharacterized protein</fullName>
    </submittedName>
</protein>
<evidence type="ECO:0000313" key="2">
    <source>
        <dbReference type="EMBL" id="ALL69530.1"/>
    </source>
</evidence>
<keyword evidence="2" id="KW-0614">Plasmid</keyword>
<name>A0A0P0RKZ6_9BURK</name>
<dbReference type="KEGG" id="bcai:K788_0004995"/>
<reference evidence="2 3" key="1">
    <citation type="journal article" date="2014" name="Genome Announc.">
        <title>Draft Genome Sequence of the Haloacid-Degrading Burkholderia caribensis Strain MBA4.</title>
        <authorList>
            <person name="Pan Y."/>
            <person name="Kong K.F."/>
            <person name="Tsang J.S."/>
        </authorList>
    </citation>
    <scope>NUCLEOTIDE SEQUENCE [LARGE SCALE GENOMIC DNA]</scope>
    <source>
        <strain evidence="2 3">MBA4</strain>
        <plasmid evidence="3">Plasmid</plasmid>
    </source>
</reference>
<evidence type="ECO:0000313" key="3">
    <source>
        <dbReference type="Proteomes" id="UP000019146"/>
    </source>
</evidence>
<sequence>MPHDSGPFKHGAGCVRAERRPSKRYGAPPCRSRKRTRPASDARRF</sequence>
<dbReference type="AlphaFoldDB" id="A0A0P0RKZ6"/>
<dbReference type="Proteomes" id="UP000019146">
    <property type="component" value="Plasmid unnamed"/>
</dbReference>